<gene>
    <name evidence="1" type="primary">Cnig_chr_IV.g14562</name>
    <name evidence="1" type="ORF">B9Z55_014562</name>
</gene>
<dbReference type="Proteomes" id="UP000230233">
    <property type="component" value="Chromosome IV"/>
</dbReference>
<dbReference type="AlphaFoldDB" id="A0A2G5U6E4"/>
<evidence type="ECO:0000313" key="2">
    <source>
        <dbReference type="Proteomes" id="UP000230233"/>
    </source>
</evidence>
<name>A0A2G5U6E4_9PELO</name>
<keyword evidence="2" id="KW-1185">Reference proteome</keyword>
<evidence type="ECO:0000313" key="1">
    <source>
        <dbReference type="EMBL" id="PIC35104.1"/>
    </source>
</evidence>
<sequence>MTSVVWSEQSTVRVAVEFFHEWKVELASEKPKVRQVKLYQRNNRKIDICNFWVTTMCFGALSGVFT</sequence>
<proteinExistence type="predicted"/>
<comment type="caution">
    <text evidence="1">The sequence shown here is derived from an EMBL/GenBank/DDBJ whole genome shotgun (WGS) entry which is preliminary data.</text>
</comment>
<accession>A0A2G5U6E4</accession>
<protein>
    <submittedName>
        <fullName evidence="1">Uncharacterized protein</fullName>
    </submittedName>
</protein>
<organism evidence="1 2">
    <name type="scientific">Caenorhabditis nigoni</name>
    <dbReference type="NCBI Taxonomy" id="1611254"/>
    <lineage>
        <taxon>Eukaryota</taxon>
        <taxon>Metazoa</taxon>
        <taxon>Ecdysozoa</taxon>
        <taxon>Nematoda</taxon>
        <taxon>Chromadorea</taxon>
        <taxon>Rhabditida</taxon>
        <taxon>Rhabditina</taxon>
        <taxon>Rhabditomorpha</taxon>
        <taxon>Rhabditoidea</taxon>
        <taxon>Rhabditidae</taxon>
        <taxon>Peloderinae</taxon>
        <taxon>Caenorhabditis</taxon>
    </lineage>
</organism>
<reference evidence="2" key="1">
    <citation type="submission" date="2017-10" db="EMBL/GenBank/DDBJ databases">
        <title>Rapid genome shrinkage in a self-fertile nematode reveals novel sperm competition proteins.</title>
        <authorList>
            <person name="Yin D."/>
            <person name="Schwarz E.M."/>
            <person name="Thomas C.G."/>
            <person name="Felde R.L."/>
            <person name="Korf I.F."/>
            <person name="Cutter A.D."/>
            <person name="Schartner C.M."/>
            <person name="Ralston E.J."/>
            <person name="Meyer B.J."/>
            <person name="Haag E.S."/>
        </authorList>
    </citation>
    <scope>NUCLEOTIDE SEQUENCE [LARGE SCALE GENOMIC DNA]</scope>
    <source>
        <strain evidence="2">JU1422</strain>
    </source>
</reference>
<dbReference type="EMBL" id="PDUG01000004">
    <property type="protein sequence ID" value="PIC35104.1"/>
    <property type="molecule type" value="Genomic_DNA"/>
</dbReference>